<reference evidence="5 6" key="1">
    <citation type="journal article" date="2017" name="ISME J.">
        <title>Potential for microbial H2 and metal transformations associated with novel bacteria and archaea in deep terrestrial subsurface sediments.</title>
        <authorList>
            <person name="Hernsdorf A.W."/>
            <person name="Amano Y."/>
            <person name="Miyakawa K."/>
            <person name="Ise K."/>
            <person name="Suzuki Y."/>
            <person name="Anantharaman K."/>
            <person name="Probst A."/>
            <person name="Burstein D."/>
            <person name="Thomas B.C."/>
            <person name="Banfield J.F."/>
        </authorList>
    </citation>
    <scope>NUCLEOTIDE SEQUENCE [LARGE SCALE GENOMIC DNA]</scope>
    <source>
        <strain evidence="5">HGW-Wallbacteria-1</strain>
    </source>
</reference>
<evidence type="ECO:0000256" key="1">
    <source>
        <dbReference type="ARBA" id="ARBA00022679"/>
    </source>
</evidence>
<evidence type="ECO:0000256" key="2">
    <source>
        <dbReference type="ARBA" id="ARBA00023315"/>
    </source>
</evidence>
<comment type="caution">
    <text evidence="5">The sequence shown here is derived from an EMBL/GenBank/DDBJ whole genome shotgun (WGS) entry which is preliminary data.</text>
</comment>
<organism evidence="5 6">
    <name type="scientific">Candidatus Wallbacteria bacterium HGW-Wallbacteria-1</name>
    <dbReference type="NCBI Taxonomy" id="2013854"/>
    <lineage>
        <taxon>Bacteria</taxon>
        <taxon>Candidatus Walliibacteriota</taxon>
    </lineage>
</organism>
<dbReference type="PANTHER" id="PTHR34069">
    <property type="entry name" value="3-OXOACYL-[ACYL-CARRIER-PROTEIN] SYNTHASE 3"/>
    <property type="match status" value="1"/>
</dbReference>
<dbReference type="PANTHER" id="PTHR34069:SF2">
    <property type="entry name" value="BETA-KETOACYL-[ACYL-CARRIER-PROTEIN] SYNTHASE III"/>
    <property type="match status" value="1"/>
</dbReference>
<sequence>MADSIINGVRILGIGRAVPEGTASFDDYAETFQMDPAQAARMKKTLGLGTRSLALAGETSAQLCQAAATSLLTTLNQDPSEIDLVINVTQTAEYRQPSDSCLIHGRLGLSMNCACLDVNLGCSGYIYGLWQAHCAIAGGGMKKVLLLAGDTVSRQVHPGDRAVAPLFGDGGSATLLTVDPQPSTSAFVLRSDGSGWKALNVPAGGFKRPSDSETCLAVTYPDGSTRSLDNLHMDGGAVMSFTLREVPPLLKKACELMNWSVCDPDAFILHQANAFILSSIAKMTSIPIAKVPSDSFTRYGNLSSASIPFALAHALETENSENERKNLSGLAEIRPLSVVLAGFGVGLSWGAAALQLTELICPETVILKTIGNGQ</sequence>
<dbReference type="Pfam" id="PF08545">
    <property type="entry name" value="ACP_syn_III"/>
    <property type="match status" value="1"/>
</dbReference>
<dbReference type="GO" id="GO:0006633">
    <property type="term" value="P:fatty acid biosynthetic process"/>
    <property type="evidence" value="ECO:0007669"/>
    <property type="project" value="InterPro"/>
</dbReference>
<dbReference type="EMBL" id="PGXC01000016">
    <property type="protein sequence ID" value="PKK89501.1"/>
    <property type="molecule type" value="Genomic_DNA"/>
</dbReference>
<accession>A0A2N1PMD3</accession>
<dbReference type="AlphaFoldDB" id="A0A2N1PMD3"/>
<dbReference type="InterPro" id="IPR013751">
    <property type="entry name" value="ACP_syn_III_N"/>
</dbReference>
<dbReference type="Gene3D" id="3.40.47.10">
    <property type="match status" value="1"/>
</dbReference>
<evidence type="ECO:0000259" key="3">
    <source>
        <dbReference type="Pfam" id="PF08541"/>
    </source>
</evidence>
<proteinExistence type="predicted"/>
<dbReference type="CDD" id="cd00830">
    <property type="entry name" value="KAS_III"/>
    <property type="match status" value="1"/>
</dbReference>
<dbReference type="SUPFAM" id="SSF53901">
    <property type="entry name" value="Thiolase-like"/>
    <property type="match status" value="1"/>
</dbReference>
<protein>
    <submittedName>
        <fullName evidence="5">3-oxoacyl-ACP synthase</fullName>
    </submittedName>
</protein>
<dbReference type="Pfam" id="PF08541">
    <property type="entry name" value="ACP_syn_III_C"/>
    <property type="match status" value="1"/>
</dbReference>
<evidence type="ECO:0000259" key="4">
    <source>
        <dbReference type="Pfam" id="PF08545"/>
    </source>
</evidence>
<keyword evidence="1" id="KW-0808">Transferase</keyword>
<dbReference type="Proteomes" id="UP000233256">
    <property type="component" value="Unassembled WGS sequence"/>
</dbReference>
<dbReference type="InterPro" id="IPR016039">
    <property type="entry name" value="Thiolase-like"/>
</dbReference>
<name>A0A2N1PMD3_9BACT</name>
<evidence type="ECO:0000313" key="5">
    <source>
        <dbReference type="EMBL" id="PKK89501.1"/>
    </source>
</evidence>
<feature type="domain" description="Beta-ketoacyl-[acyl-carrier-protein] synthase III N-terminal" evidence="4">
    <location>
        <begin position="116"/>
        <end position="193"/>
    </location>
</feature>
<gene>
    <name evidence="5" type="ORF">CVV64_13895</name>
</gene>
<dbReference type="GO" id="GO:0044550">
    <property type="term" value="P:secondary metabolite biosynthetic process"/>
    <property type="evidence" value="ECO:0007669"/>
    <property type="project" value="TreeGrafter"/>
</dbReference>
<evidence type="ECO:0000313" key="6">
    <source>
        <dbReference type="Proteomes" id="UP000233256"/>
    </source>
</evidence>
<dbReference type="InterPro" id="IPR013747">
    <property type="entry name" value="ACP_syn_III_C"/>
</dbReference>
<keyword evidence="2" id="KW-0012">Acyltransferase</keyword>
<dbReference type="GO" id="GO:0004315">
    <property type="term" value="F:3-oxoacyl-[acyl-carrier-protein] synthase activity"/>
    <property type="evidence" value="ECO:0007669"/>
    <property type="project" value="InterPro"/>
</dbReference>
<feature type="domain" description="Beta-ketoacyl-[acyl-carrier-protein] synthase III C-terminal" evidence="3">
    <location>
        <begin position="257"/>
        <end position="355"/>
    </location>
</feature>